<evidence type="ECO:0000313" key="1">
    <source>
        <dbReference type="EMBL" id="KGT95289.1"/>
    </source>
</evidence>
<gene>
    <name evidence="1" type="ORF">NG99_04525</name>
</gene>
<organism evidence="1 2">
    <name type="scientific">Erwinia typographi</name>
    <dbReference type="NCBI Taxonomy" id="371042"/>
    <lineage>
        <taxon>Bacteria</taxon>
        <taxon>Pseudomonadati</taxon>
        <taxon>Pseudomonadota</taxon>
        <taxon>Gammaproteobacteria</taxon>
        <taxon>Enterobacterales</taxon>
        <taxon>Erwiniaceae</taxon>
        <taxon>Erwinia</taxon>
    </lineage>
</organism>
<protein>
    <submittedName>
        <fullName evidence="1">Uncharacterized protein</fullName>
    </submittedName>
</protein>
<keyword evidence="2" id="KW-1185">Reference proteome</keyword>
<reference evidence="1 2" key="1">
    <citation type="submission" date="2014-10" db="EMBL/GenBank/DDBJ databases">
        <title>Genome sequence of Erwinia typographi M043b.</title>
        <authorList>
            <person name="Chan K.-G."/>
            <person name="Tan W.-S."/>
        </authorList>
    </citation>
    <scope>NUCLEOTIDE SEQUENCE [LARGE SCALE GENOMIC DNA]</scope>
    <source>
        <strain evidence="1 2">M043b</strain>
    </source>
</reference>
<dbReference type="AlphaFoldDB" id="A0A0A3ZBV2"/>
<name>A0A0A3ZBV2_9GAMM</name>
<proteinExistence type="predicted"/>
<evidence type="ECO:0000313" key="2">
    <source>
        <dbReference type="Proteomes" id="UP000030351"/>
    </source>
</evidence>
<accession>A0A0A3ZBV2</accession>
<comment type="caution">
    <text evidence="1">The sequence shown here is derived from an EMBL/GenBank/DDBJ whole genome shotgun (WGS) entry which is preliminary data.</text>
</comment>
<sequence>MIMNKPIQIVRLYNGDAFIGLDVAVDGATIGSVLSAKMVCIPDDCPRLVVEFALGINGEDELGQGFKVDLADERLKKVSQSSARANL</sequence>
<dbReference type="Proteomes" id="UP000030351">
    <property type="component" value="Unassembled WGS sequence"/>
</dbReference>
<dbReference type="EMBL" id="JRUQ01000018">
    <property type="protein sequence ID" value="KGT95289.1"/>
    <property type="molecule type" value="Genomic_DNA"/>
</dbReference>